<dbReference type="SUPFAM" id="SSF57850">
    <property type="entry name" value="RING/U-box"/>
    <property type="match status" value="1"/>
</dbReference>
<dbReference type="GO" id="GO:0008270">
    <property type="term" value="F:zinc ion binding"/>
    <property type="evidence" value="ECO:0007669"/>
    <property type="project" value="UniProtKB-KW"/>
</dbReference>
<evidence type="ECO:0000256" key="3">
    <source>
        <dbReference type="ARBA" id="ARBA00004656"/>
    </source>
</evidence>
<evidence type="ECO:0000256" key="9">
    <source>
        <dbReference type="SAM" id="Phobius"/>
    </source>
</evidence>
<feature type="compositionally biased region" description="Low complexity" evidence="8">
    <location>
        <begin position="295"/>
        <end position="315"/>
    </location>
</feature>
<dbReference type="InterPro" id="IPR013083">
    <property type="entry name" value="Znf_RING/FYVE/PHD"/>
</dbReference>
<dbReference type="GO" id="GO:0005765">
    <property type="term" value="C:lysosomal membrane"/>
    <property type="evidence" value="ECO:0007669"/>
    <property type="project" value="UniProtKB-SubCell"/>
</dbReference>
<feature type="transmembrane region" description="Helical" evidence="9">
    <location>
        <begin position="122"/>
        <end position="144"/>
    </location>
</feature>
<protein>
    <submittedName>
        <fullName evidence="11">E3 ubiquitin-protein ligase MARCH8</fullName>
    </submittedName>
</protein>
<dbReference type="PANTHER" id="PTHR45981">
    <property type="entry name" value="LD02310P"/>
    <property type="match status" value="1"/>
</dbReference>
<dbReference type="GO" id="GO:0002376">
    <property type="term" value="P:immune system process"/>
    <property type="evidence" value="ECO:0007669"/>
    <property type="project" value="UniProtKB-KW"/>
</dbReference>
<reference evidence="11 12" key="1">
    <citation type="submission" date="2019-07" db="EMBL/GenBank/DDBJ databases">
        <title>Draft genome assembly of a fouling barnacle, Amphibalanus amphitrite (Darwin, 1854): The first reference genome for Thecostraca.</title>
        <authorList>
            <person name="Kim W."/>
        </authorList>
    </citation>
    <scope>NUCLEOTIDE SEQUENCE [LARGE SCALE GENOMIC DNA]</scope>
    <source>
        <strain evidence="11">SNU_AA5</strain>
        <tissue evidence="11">Soma without cirri and trophi</tissue>
    </source>
</reference>
<evidence type="ECO:0000256" key="1">
    <source>
        <dbReference type="ARBA" id="ARBA00004127"/>
    </source>
</evidence>
<dbReference type="GO" id="GO:0005768">
    <property type="term" value="C:endosome"/>
    <property type="evidence" value="ECO:0007669"/>
    <property type="project" value="UniProtKB-SubCell"/>
</dbReference>
<dbReference type="Proteomes" id="UP000440578">
    <property type="component" value="Unassembled WGS sequence"/>
</dbReference>
<evidence type="ECO:0000256" key="4">
    <source>
        <dbReference type="ARBA" id="ARBA00022723"/>
    </source>
</evidence>
<evidence type="ECO:0000256" key="6">
    <source>
        <dbReference type="ARBA" id="ARBA00022833"/>
    </source>
</evidence>
<keyword evidence="4" id="KW-0479">Metal-binding</keyword>
<dbReference type="SMART" id="SM00744">
    <property type="entry name" value="RINGv"/>
    <property type="match status" value="1"/>
</dbReference>
<organism evidence="11 12">
    <name type="scientific">Amphibalanus amphitrite</name>
    <name type="common">Striped barnacle</name>
    <name type="synonym">Balanus amphitrite</name>
    <dbReference type="NCBI Taxonomy" id="1232801"/>
    <lineage>
        <taxon>Eukaryota</taxon>
        <taxon>Metazoa</taxon>
        <taxon>Ecdysozoa</taxon>
        <taxon>Arthropoda</taxon>
        <taxon>Crustacea</taxon>
        <taxon>Multicrustacea</taxon>
        <taxon>Cirripedia</taxon>
        <taxon>Thoracica</taxon>
        <taxon>Thoracicalcarea</taxon>
        <taxon>Balanomorpha</taxon>
        <taxon>Balanoidea</taxon>
        <taxon>Balanidae</taxon>
        <taxon>Amphibalaninae</taxon>
        <taxon>Amphibalanus</taxon>
    </lineage>
</organism>
<dbReference type="EMBL" id="VIIS01001720">
    <property type="protein sequence ID" value="KAF0293796.1"/>
    <property type="molecule type" value="Genomic_DNA"/>
</dbReference>
<dbReference type="OrthoDB" id="264354at2759"/>
<feature type="compositionally biased region" description="Gly residues" evidence="8">
    <location>
        <begin position="177"/>
        <end position="193"/>
    </location>
</feature>
<keyword evidence="9" id="KW-0472">Membrane</keyword>
<evidence type="ECO:0000259" key="10">
    <source>
        <dbReference type="PROSITE" id="PS51292"/>
    </source>
</evidence>
<keyword evidence="9" id="KW-0812">Transmembrane</keyword>
<feature type="compositionally biased region" description="Pro residues" evidence="8">
    <location>
        <begin position="269"/>
        <end position="279"/>
    </location>
</feature>
<feature type="region of interest" description="Disordered" evidence="8">
    <location>
        <begin position="169"/>
        <end position="200"/>
    </location>
</feature>
<dbReference type="InterPro" id="IPR011016">
    <property type="entry name" value="Znf_RING-CH"/>
</dbReference>
<keyword evidence="12" id="KW-1185">Reference proteome</keyword>
<accession>A0A6A4VH84</accession>
<comment type="caution">
    <text evidence="11">The sequence shown here is derived from an EMBL/GenBank/DDBJ whole genome shotgun (WGS) entry which is preliminary data.</text>
</comment>
<keyword evidence="6" id="KW-0862">Zinc</keyword>
<keyword evidence="5" id="KW-0863">Zinc-finger</keyword>
<dbReference type="PROSITE" id="PS51292">
    <property type="entry name" value="ZF_RING_CH"/>
    <property type="match status" value="1"/>
</dbReference>
<dbReference type="Gene3D" id="3.30.40.10">
    <property type="entry name" value="Zinc/RING finger domain, C3HC4 (zinc finger)"/>
    <property type="match status" value="1"/>
</dbReference>
<dbReference type="Pfam" id="PF12906">
    <property type="entry name" value="RINGv"/>
    <property type="match status" value="1"/>
</dbReference>
<evidence type="ECO:0000256" key="2">
    <source>
        <dbReference type="ARBA" id="ARBA00004177"/>
    </source>
</evidence>
<evidence type="ECO:0000313" key="12">
    <source>
        <dbReference type="Proteomes" id="UP000440578"/>
    </source>
</evidence>
<comment type="subcellular location">
    <subcellularLocation>
        <location evidence="1">Endomembrane system</location>
        <topology evidence="1">Multi-pass membrane protein</topology>
    </subcellularLocation>
    <subcellularLocation>
        <location evidence="2">Endosome</location>
    </subcellularLocation>
    <subcellularLocation>
        <location evidence="3">Lysosome membrane</location>
    </subcellularLocation>
</comment>
<gene>
    <name evidence="11" type="primary">MARCH8</name>
    <name evidence="11" type="ORF">FJT64_000799</name>
</gene>
<sequence length="315" mass="33409">MNNTAEICHCEGDSDVPLISPCYCAGSLRYVHQACLQQWIKSSDIRCCELCKFTFIMQTKTKPFNMWERLDMASSERRKLLCSVTFHVVALTCVVWSLYVLIERTTEEVHSGVLGWPFWTKLIVVAIGVTGGIVFMYVQCKVYAQLCRRWRAYNRVIFVQNVPEKVPPADLEMGRVPGTGGGAGDGSAGGQGAGEDARGSVGEWAVPVAAGAAAAAAAGATRRVSTDEAGRVHVTIERNISGALVLPPIVAVTGSAPSSPPEALLSSPPGAPRSPPGAPVSPRSPELPQMPRSPSVAPSTDSVDAAAAPVSDHVR</sequence>
<evidence type="ECO:0000256" key="5">
    <source>
        <dbReference type="ARBA" id="ARBA00022771"/>
    </source>
</evidence>
<name>A0A6A4VH84_AMPAM</name>
<evidence type="ECO:0000256" key="7">
    <source>
        <dbReference type="ARBA" id="ARBA00022859"/>
    </source>
</evidence>
<evidence type="ECO:0000256" key="8">
    <source>
        <dbReference type="SAM" id="MobiDB-lite"/>
    </source>
</evidence>
<dbReference type="AlphaFoldDB" id="A0A6A4VH84"/>
<keyword evidence="7" id="KW-0391">Immunity</keyword>
<feature type="domain" description="RING-CH-type" evidence="10">
    <location>
        <begin position="1"/>
        <end position="58"/>
    </location>
</feature>
<keyword evidence="9" id="KW-1133">Transmembrane helix</keyword>
<feature type="transmembrane region" description="Helical" evidence="9">
    <location>
        <begin position="80"/>
        <end position="102"/>
    </location>
</feature>
<feature type="region of interest" description="Disordered" evidence="8">
    <location>
        <begin position="255"/>
        <end position="315"/>
    </location>
</feature>
<feature type="compositionally biased region" description="Low complexity" evidence="8">
    <location>
        <begin position="255"/>
        <end position="268"/>
    </location>
</feature>
<evidence type="ECO:0000313" key="11">
    <source>
        <dbReference type="EMBL" id="KAF0293796.1"/>
    </source>
</evidence>
<proteinExistence type="predicted"/>